<dbReference type="GO" id="GO:0015808">
    <property type="term" value="P:L-alanine transport"/>
    <property type="evidence" value="ECO:0007669"/>
    <property type="project" value="TreeGrafter"/>
</dbReference>
<dbReference type="GO" id="GO:0015192">
    <property type="term" value="F:L-phenylalanine transmembrane transporter activity"/>
    <property type="evidence" value="ECO:0007669"/>
    <property type="project" value="TreeGrafter"/>
</dbReference>
<accession>A0A4R7HXV7</accession>
<keyword evidence="4" id="KW-0997">Cell inner membrane</keyword>
<feature type="transmembrane region" description="Helical" evidence="10">
    <location>
        <begin position="159"/>
        <end position="178"/>
    </location>
</feature>
<protein>
    <submittedName>
        <fullName evidence="12">Branched-chain amino acid transport system permease protein</fullName>
    </submittedName>
</protein>
<dbReference type="EMBL" id="SOAU01000001">
    <property type="protein sequence ID" value="TDT15570.1"/>
    <property type="molecule type" value="Genomic_DNA"/>
</dbReference>
<dbReference type="CDD" id="cd06582">
    <property type="entry name" value="TM_PBP1_LivH_like"/>
    <property type="match status" value="1"/>
</dbReference>
<feature type="transmembrane region" description="Helical" evidence="10">
    <location>
        <begin position="185"/>
        <end position="209"/>
    </location>
</feature>
<feature type="transmembrane region" description="Helical" evidence="10">
    <location>
        <begin position="221"/>
        <end position="239"/>
    </location>
</feature>
<evidence type="ECO:0000256" key="10">
    <source>
        <dbReference type="SAM" id="Phobius"/>
    </source>
</evidence>
<feature type="chain" id="PRO_5020845502" evidence="11">
    <location>
        <begin position="31"/>
        <end position="451"/>
    </location>
</feature>
<evidence type="ECO:0000313" key="12">
    <source>
        <dbReference type="EMBL" id="TDT15570.1"/>
    </source>
</evidence>
<evidence type="ECO:0000256" key="7">
    <source>
        <dbReference type="ARBA" id="ARBA00022989"/>
    </source>
</evidence>
<keyword evidence="7 10" id="KW-1133">Transmembrane helix</keyword>
<keyword evidence="5 10" id="KW-0812">Transmembrane</keyword>
<evidence type="ECO:0000313" key="13">
    <source>
        <dbReference type="Proteomes" id="UP000294558"/>
    </source>
</evidence>
<evidence type="ECO:0000256" key="1">
    <source>
        <dbReference type="ARBA" id="ARBA00004651"/>
    </source>
</evidence>
<dbReference type="GO" id="GO:0005304">
    <property type="term" value="F:L-valine transmembrane transporter activity"/>
    <property type="evidence" value="ECO:0007669"/>
    <property type="project" value="TreeGrafter"/>
</dbReference>
<evidence type="ECO:0000256" key="2">
    <source>
        <dbReference type="ARBA" id="ARBA00022448"/>
    </source>
</evidence>
<dbReference type="AlphaFoldDB" id="A0A4R7HXV7"/>
<organism evidence="12 13">
    <name type="scientific">Ilumatobacter fluminis</name>
    <dbReference type="NCBI Taxonomy" id="467091"/>
    <lineage>
        <taxon>Bacteria</taxon>
        <taxon>Bacillati</taxon>
        <taxon>Actinomycetota</taxon>
        <taxon>Acidimicrobiia</taxon>
        <taxon>Acidimicrobiales</taxon>
        <taxon>Ilumatobacteraceae</taxon>
        <taxon>Ilumatobacter</taxon>
    </lineage>
</organism>
<dbReference type="GO" id="GO:0005886">
    <property type="term" value="C:plasma membrane"/>
    <property type="evidence" value="ECO:0007669"/>
    <property type="project" value="UniProtKB-SubCell"/>
</dbReference>
<feature type="transmembrane region" description="Helical" evidence="10">
    <location>
        <begin position="304"/>
        <end position="321"/>
    </location>
</feature>
<keyword evidence="8 10" id="KW-0472">Membrane</keyword>
<dbReference type="SUPFAM" id="SSF49478">
    <property type="entry name" value="Cna protein B-type domain"/>
    <property type="match status" value="1"/>
</dbReference>
<dbReference type="GO" id="GO:1903806">
    <property type="term" value="P:L-isoleucine import across plasma membrane"/>
    <property type="evidence" value="ECO:0007669"/>
    <property type="project" value="TreeGrafter"/>
</dbReference>
<comment type="similarity">
    <text evidence="9">Belongs to the binding-protein-dependent transport system permease family. LivHM subfamily.</text>
</comment>
<keyword evidence="2" id="KW-0813">Transport</keyword>
<name>A0A4R7HXV7_9ACTN</name>
<feature type="signal peptide" evidence="11">
    <location>
        <begin position="1"/>
        <end position="30"/>
    </location>
</feature>
<evidence type="ECO:0000256" key="3">
    <source>
        <dbReference type="ARBA" id="ARBA00022475"/>
    </source>
</evidence>
<feature type="transmembrane region" description="Helical" evidence="10">
    <location>
        <begin position="251"/>
        <end position="276"/>
    </location>
</feature>
<dbReference type="PANTHER" id="PTHR11795:SF371">
    <property type="entry name" value="HIGH-AFFINITY BRANCHED-CHAIN AMINO ACID TRANSPORT SYSTEM PERMEASE PROTEIN LIVH"/>
    <property type="match status" value="1"/>
</dbReference>
<dbReference type="OrthoDB" id="9807115at2"/>
<keyword evidence="11" id="KW-0732">Signal</keyword>
<comment type="caution">
    <text evidence="12">The sequence shown here is derived from an EMBL/GenBank/DDBJ whole genome shotgun (WGS) entry which is preliminary data.</text>
</comment>
<dbReference type="Proteomes" id="UP000294558">
    <property type="component" value="Unassembled WGS sequence"/>
</dbReference>
<dbReference type="GO" id="GO:0042941">
    <property type="term" value="P:D-alanine transmembrane transport"/>
    <property type="evidence" value="ECO:0007669"/>
    <property type="project" value="TreeGrafter"/>
</dbReference>
<dbReference type="RefSeq" id="WP_133868009.1">
    <property type="nucleotide sequence ID" value="NZ_SOAU01000001.1"/>
</dbReference>
<dbReference type="PANTHER" id="PTHR11795">
    <property type="entry name" value="BRANCHED-CHAIN AMINO ACID TRANSPORT SYSTEM PERMEASE PROTEIN LIVH"/>
    <property type="match status" value="1"/>
</dbReference>
<sequence>MYSGRTILKGLLAIMTAALTLLGLASPTLAQDSGPAIFGSLDYEDPELEEDIPAAGVVLTVSGADGFEATGTTDDAGEFRVEVPADGAYSVELDIETLPDGVSLRNPDNNPLETEVNDGRDRRVLFPLVLGEGGDDGGSSTFSGRRIAQLTAEGLKQGLYLAMAAIGLSLIFGTTGLTNFAHAELVTWGMLTTYFFNFYGLAGVIGFLAPLPPPFGGGVNLVFAAVLGMICGGALGWFINRTMFRPARRAGVSLIAQMVMTIGLSILLRYFMLYIFRGGPRSFGDFAAQRAKSIGPIELTAKDMIAMGLSVVILLGVGLYLQMTRMGKAMRAVADNRELAESTGIDVEKVISQVWVWGAALAALSGVFFGLDQVKWDFGFRILLLVFAAVVLGGLGSAYGALLGSLIVGLVINLSTLFIDAEVKNMVALVILAVALMVRPQGLLGRAERIG</sequence>
<reference evidence="12 13" key="1">
    <citation type="submission" date="2019-03" db="EMBL/GenBank/DDBJ databases">
        <title>Sequencing the genomes of 1000 actinobacteria strains.</title>
        <authorList>
            <person name="Klenk H.-P."/>
        </authorList>
    </citation>
    <scope>NUCLEOTIDE SEQUENCE [LARGE SCALE GENOMIC DNA]</scope>
    <source>
        <strain evidence="12 13">DSM 18936</strain>
    </source>
</reference>
<dbReference type="GO" id="GO:0015190">
    <property type="term" value="F:L-leucine transmembrane transporter activity"/>
    <property type="evidence" value="ECO:0007669"/>
    <property type="project" value="TreeGrafter"/>
</dbReference>
<keyword evidence="13" id="KW-1185">Reference proteome</keyword>
<dbReference type="InterPro" id="IPR001851">
    <property type="entry name" value="ABC_transp_permease"/>
</dbReference>
<keyword evidence="3" id="KW-1003">Cell membrane</keyword>
<evidence type="ECO:0000256" key="9">
    <source>
        <dbReference type="ARBA" id="ARBA00037998"/>
    </source>
</evidence>
<proteinExistence type="inferred from homology"/>
<evidence type="ECO:0000256" key="11">
    <source>
        <dbReference type="SAM" id="SignalP"/>
    </source>
</evidence>
<evidence type="ECO:0000256" key="8">
    <source>
        <dbReference type="ARBA" id="ARBA00023136"/>
    </source>
</evidence>
<dbReference type="GO" id="GO:0015188">
    <property type="term" value="F:L-isoleucine transmembrane transporter activity"/>
    <property type="evidence" value="ECO:0007669"/>
    <property type="project" value="TreeGrafter"/>
</dbReference>
<dbReference type="InterPro" id="IPR052157">
    <property type="entry name" value="BCAA_transport_permease"/>
</dbReference>
<feature type="transmembrane region" description="Helical" evidence="10">
    <location>
        <begin position="354"/>
        <end position="372"/>
    </location>
</feature>
<evidence type="ECO:0000256" key="5">
    <source>
        <dbReference type="ARBA" id="ARBA00022692"/>
    </source>
</evidence>
<evidence type="ECO:0000256" key="4">
    <source>
        <dbReference type="ARBA" id="ARBA00022519"/>
    </source>
</evidence>
<comment type="subcellular location">
    <subcellularLocation>
        <location evidence="1">Cell membrane</location>
        <topology evidence="1">Multi-pass membrane protein</topology>
    </subcellularLocation>
</comment>
<evidence type="ECO:0000256" key="6">
    <source>
        <dbReference type="ARBA" id="ARBA00022970"/>
    </source>
</evidence>
<gene>
    <name evidence="12" type="ORF">BDK89_1143</name>
</gene>
<dbReference type="Pfam" id="PF02653">
    <property type="entry name" value="BPD_transp_2"/>
    <property type="match status" value="1"/>
</dbReference>
<keyword evidence="6" id="KW-0029">Amino-acid transport</keyword>